<dbReference type="Gene3D" id="3.60.10.10">
    <property type="entry name" value="Endonuclease/exonuclease/phosphatase"/>
    <property type="match status" value="1"/>
</dbReference>
<dbReference type="Proteomes" id="UP000615446">
    <property type="component" value="Unassembled WGS sequence"/>
</dbReference>
<dbReference type="OrthoDB" id="2400004at2759"/>
<dbReference type="InterPro" id="IPR005135">
    <property type="entry name" value="Endo/exonuclease/phosphatase"/>
</dbReference>
<reference evidence="2" key="1">
    <citation type="submission" date="2019-10" db="EMBL/GenBank/DDBJ databases">
        <title>Conservation and host-specific expression of non-tandemly repeated heterogenous ribosome RNA gene in arbuscular mycorrhizal fungi.</title>
        <authorList>
            <person name="Maeda T."/>
            <person name="Kobayashi Y."/>
            <person name="Nakagawa T."/>
            <person name="Ezawa T."/>
            <person name="Yamaguchi K."/>
            <person name="Bino T."/>
            <person name="Nishimoto Y."/>
            <person name="Shigenobu S."/>
            <person name="Kawaguchi M."/>
        </authorList>
    </citation>
    <scope>NUCLEOTIDE SEQUENCE</scope>
    <source>
        <strain evidence="2">HR1</strain>
    </source>
</reference>
<sequence>MGHNINGLGPDNFCANKGADIIGICETNRSRKQGKYWNKESSEYTSFWTNKDNKIKGSGVCIIVRKKWEKHIGKINRIGAYYIEAWLLFKNCTLIVGVVYMLPLDMKIQSELTNHIKKELANHSKKNRYYILIGDFNSYMDKALDYSGPSKLSKRPLNIMTWLDNNFFTDTYRKLNPKKRSFTGGIRAEKSSTRIVYDYKNTTNEQWNSYESHLKELLEKQRAFTYIENKHIRDNGRHRLAHMEVRDKRVGEDRIRITTDTQDKILLNSKEKIQTEAINAFSTLFRLCNHKFENLSEHRKEIYESRRDVNLMIYERLDDPLTEHEWLKMLESMNDKLALGISSIGYKLIKKADLAIVPDPQDIRLGLQPGKDKTDLTYQMLMQMRGQNTQQK</sequence>
<accession>A0A8H3QXU8</accession>
<dbReference type="SUPFAM" id="SSF56219">
    <property type="entry name" value="DNase I-like"/>
    <property type="match status" value="1"/>
</dbReference>
<feature type="domain" description="Endonuclease/exonuclease/phosphatase" evidence="1">
    <location>
        <begin position="12"/>
        <end position="144"/>
    </location>
</feature>
<dbReference type="Pfam" id="PF03372">
    <property type="entry name" value="Exo_endo_phos"/>
    <property type="match status" value="1"/>
</dbReference>
<comment type="caution">
    <text evidence="2">The sequence shown here is derived from an EMBL/GenBank/DDBJ whole genome shotgun (WGS) entry which is preliminary data.</text>
</comment>
<organism evidence="2 3">
    <name type="scientific">Rhizophagus clarus</name>
    <dbReference type="NCBI Taxonomy" id="94130"/>
    <lineage>
        <taxon>Eukaryota</taxon>
        <taxon>Fungi</taxon>
        <taxon>Fungi incertae sedis</taxon>
        <taxon>Mucoromycota</taxon>
        <taxon>Glomeromycotina</taxon>
        <taxon>Glomeromycetes</taxon>
        <taxon>Glomerales</taxon>
        <taxon>Glomeraceae</taxon>
        <taxon>Rhizophagus</taxon>
    </lineage>
</organism>
<dbReference type="AlphaFoldDB" id="A0A8H3QXU8"/>
<evidence type="ECO:0000313" key="3">
    <source>
        <dbReference type="Proteomes" id="UP000615446"/>
    </source>
</evidence>
<dbReference type="EMBL" id="BLAL01000246">
    <property type="protein sequence ID" value="GES95991.1"/>
    <property type="molecule type" value="Genomic_DNA"/>
</dbReference>
<evidence type="ECO:0000259" key="1">
    <source>
        <dbReference type="Pfam" id="PF03372"/>
    </source>
</evidence>
<evidence type="ECO:0000313" key="2">
    <source>
        <dbReference type="EMBL" id="GES95991.1"/>
    </source>
</evidence>
<name>A0A8H3QXU8_9GLOM</name>
<gene>
    <name evidence="2" type="ORF">RCL2_002263900</name>
</gene>
<dbReference type="InterPro" id="IPR036691">
    <property type="entry name" value="Endo/exonu/phosph_ase_sf"/>
</dbReference>
<proteinExistence type="predicted"/>
<protein>
    <recommendedName>
        <fullName evidence="1">Endonuclease/exonuclease/phosphatase domain-containing protein</fullName>
    </recommendedName>
</protein>
<dbReference type="GO" id="GO:0003824">
    <property type="term" value="F:catalytic activity"/>
    <property type="evidence" value="ECO:0007669"/>
    <property type="project" value="InterPro"/>
</dbReference>